<protein>
    <submittedName>
        <fullName evidence="8">Flagellar biosynthetic protein FliO</fullName>
    </submittedName>
</protein>
<evidence type="ECO:0000256" key="3">
    <source>
        <dbReference type="ARBA" id="ARBA00022692"/>
    </source>
</evidence>
<dbReference type="AlphaFoldDB" id="A0A239VVX0"/>
<dbReference type="KEGG" id="dco:SAMEA4475696_2302"/>
<dbReference type="Pfam" id="PF04347">
    <property type="entry name" value="FliO"/>
    <property type="match status" value="1"/>
</dbReference>
<keyword evidence="9" id="KW-1185">Reference proteome</keyword>
<evidence type="ECO:0000256" key="5">
    <source>
        <dbReference type="ARBA" id="ARBA00023136"/>
    </source>
</evidence>
<feature type="transmembrane region" description="Helical" evidence="7">
    <location>
        <begin position="12"/>
        <end position="31"/>
    </location>
</feature>
<sequence length="159" mass="17128">MSGTSGLELATRTILSLGAVLALLVLFMRWLEKTSNTRRARSTTTIATEVLNRTPLTKNASMHIVRVGGQVLVLGVTDTRVSVLTDLGPNDLTSDDDNDNASPQHATIHPLIGRRHHEAATRIIAAVTARTGRHRDPATTAARLDPRNTTPHTGSQEAQ</sequence>
<evidence type="ECO:0000256" key="4">
    <source>
        <dbReference type="ARBA" id="ARBA00022989"/>
    </source>
</evidence>
<evidence type="ECO:0000256" key="1">
    <source>
        <dbReference type="ARBA" id="ARBA00004236"/>
    </source>
</evidence>
<dbReference type="Proteomes" id="UP000242637">
    <property type="component" value="Chromosome 1"/>
</dbReference>
<evidence type="ECO:0000256" key="6">
    <source>
        <dbReference type="SAM" id="MobiDB-lite"/>
    </source>
</evidence>
<name>A0A239VVX0_9MICO</name>
<evidence type="ECO:0000313" key="9">
    <source>
        <dbReference type="Proteomes" id="UP000242637"/>
    </source>
</evidence>
<dbReference type="STRING" id="1121387.GCA_000429885_00666"/>
<evidence type="ECO:0000313" key="8">
    <source>
        <dbReference type="EMBL" id="SNV25704.1"/>
    </source>
</evidence>
<dbReference type="InterPro" id="IPR022781">
    <property type="entry name" value="Flagellar_biosynth_FliO"/>
</dbReference>
<keyword evidence="8" id="KW-0966">Cell projection</keyword>
<keyword evidence="8" id="KW-0969">Cilium</keyword>
<evidence type="ECO:0000256" key="7">
    <source>
        <dbReference type="SAM" id="Phobius"/>
    </source>
</evidence>
<keyword evidence="4 7" id="KW-1133">Transmembrane helix</keyword>
<dbReference type="GeneID" id="63460457"/>
<gene>
    <name evidence="8" type="ORF">SAMEA4475696_02302</name>
</gene>
<organism evidence="8 9">
    <name type="scientific">Dermatophilus congolensis</name>
    <dbReference type="NCBI Taxonomy" id="1863"/>
    <lineage>
        <taxon>Bacteria</taxon>
        <taxon>Bacillati</taxon>
        <taxon>Actinomycetota</taxon>
        <taxon>Actinomycetes</taxon>
        <taxon>Micrococcales</taxon>
        <taxon>Dermatophilaceae</taxon>
        <taxon>Dermatophilus</taxon>
    </lineage>
</organism>
<dbReference type="EMBL" id="LT906453">
    <property type="protein sequence ID" value="SNV25704.1"/>
    <property type="molecule type" value="Genomic_DNA"/>
</dbReference>
<reference evidence="8 9" key="1">
    <citation type="submission" date="2017-06" db="EMBL/GenBank/DDBJ databases">
        <authorList>
            <consortium name="Pathogen Informatics"/>
        </authorList>
    </citation>
    <scope>NUCLEOTIDE SEQUENCE [LARGE SCALE GENOMIC DNA]</scope>
    <source>
        <strain evidence="8 9">NCTC13039</strain>
    </source>
</reference>
<keyword evidence="2" id="KW-1003">Cell membrane</keyword>
<evidence type="ECO:0000256" key="2">
    <source>
        <dbReference type="ARBA" id="ARBA00022475"/>
    </source>
</evidence>
<accession>A0A239VVX0</accession>
<dbReference type="GO" id="GO:0016020">
    <property type="term" value="C:membrane"/>
    <property type="evidence" value="ECO:0007669"/>
    <property type="project" value="InterPro"/>
</dbReference>
<dbReference type="GO" id="GO:0044781">
    <property type="term" value="P:bacterial-type flagellum organization"/>
    <property type="evidence" value="ECO:0007669"/>
    <property type="project" value="InterPro"/>
</dbReference>
<keyword evidence="5 7" id="KW-0472">Membrane</keyword>
<comment type="subcellular location">
    <subcellularLocation>
        <location evidence="1">Cell membrane</location>
    </subcellularLocation>
</comment>
<keyword evidence="8" id="KW-0282">Flagellum</keyword>
<keyword evidence="3 7" id="KW-0812">Transmembrane</keyword>
<feature type="region of interest" description="Disordered" evidence="6">
    <location>
        <begin position="129"/>
        <end position="159"/>
    </location>
</feature>
<feature type="compositionally biased region" description="Polar residues" evidence="6">
    <location>
        <begin position="147"/>
        <end position="159"/>
    </location>
</feature>
<dbReference type="RefSeq" id="WP_028326729.1">
    <property type="nucleotide sequence ID" value="NZ_JAAFNM010000001.1"/>
</dbReference>
<proteinExistence type="predicted"/>